<dbReference type="RefSeq" id="XP_058344514.1">
    <property type="nucleotide sequence ID" value="XM_058484637.1"/>
</dbReference>
<dbReference type="PROSITE" id="PS51257">
    <property type="entry name" value="PROKAR_LIPOPROTEIN"/>
    <property type="match status" value="1"/>
</dbReference>
<reference evidence="3 4" key="1">
    <citation type="submission" date="2023-03" db="EMBL/GenBank/DDBJ databases">
        <title>Genome sequence of Lichtheimia ornata CBS 291.66.</title>
        <authorList>
            <person name="Mohabir J.T."/>
            <person name="Shea T.P."/>
            <person name="Kurbessoian T."/>
            <person name="Berby B."/>
            <person name="Fontaine J."/>
            <person name="Livny J."/>
            <person name="Gnirke A."/>
            <person name="Stajich J.E."/>
            <person name="Cuomo C.A."/>
        </authorList>
    </citation>
    <scope>NUCLEOTIDE SEQUENCE [LARGE SCALE GENOMIC DNA]</scope>
    <source>
        <strain evidence="3">CBS 291.66</strain>
    </source>
</reference>
<dbReference type="GeneID" id="83211993"/>
<proteinExistence type="predicted"/>
<dbReference type="EMBL" id="JARTCD010000017">
    <property type="protein sequence ID" value="KAJ8659601.1"/>
    <property type="molecule type" value="Genomic_DNA"/>
</dbReference>
<organism evidence="3 4">
    <name type="scientific">Lichtheimia ornata</name>
    <dbReference type="NCBI Taxonomy" id="688661"/>
    <lineage>
        <taxon>Eukaryota</taxon>
        <taxon>Fungi</taxon>
        <taxon>Fungi incertae sedis</taxon>
        <taxon>Mucoromycota</taxon>
        <taxon>Mucoromycotina</taxon>
        <taxon>Mucoromycetes</taxon>
        <taxon>Mucorales</taxon>
        <taxon>Lichtheimiaceae</taxon>
        <taxon>Lichtheimia</taxon>
    </lineage>
</organism>
<accession>A0AAD7Y069</accession>
<feature type="region of interest" description="Disordered" evidence="1">
    <location>
        <begin position="1"/>
        <end position="31"/>
    </location>
</feature>
<dbReference type="Gene3D" id="3.40.50.1000">
    <property type="entry name" value="HAD superfamily/HAD-like"/>
    <property type="match status" value="1"/>
</dbReference>
<dbReference type="Proteomes" id="UP001234581">
    <property type="component" value="Unassembled WGS sequence"/>
</dbReference>
<dbReference type="AlphaFoldDB" id="A0AAD7Y069"/>
<dbReference type="PROSITE" id="PS50969">
    <property type="entry name" value="FCP1"/>
    <property type="match status" value="1"/>
</dbReference>
<protein>
    <recommendedName>
        <fullName evidence="2">FCP1 homology domain-containing protein</fullName>
    </recommendedName>
</protein>
<dbReference type="InterPro" id="IPR023214">
    <property type="entry name" value="HAD_sf"/>
</dbReference>
<evidence type="ECO:0000259" key="2">
    <source>
        <dbReference type="PROSITE" id="PS50969"/>
    </source>
</evidence>
<evidence type="ECO:0000313" key="3">
    <source>
        <dbReference type="EMBL" id="KAJ8659601.1"/>
    </source>
</evidence>
<feature type="domain" description="FCP1 homology" evidence="2">
    <location>
        <begin position="45"/>
        <end position="92"/>
    </location>
</feature>
<gene>
    <name evidence="3" type="ORF">O0I10_004580</name>
</gene>
<dbReference type="InterPro" id="IPR004274">
    <property type="entry name" value="FCP1_dom"/>
</dbReference>
<keyword evidence="4" id="KW-1185">Reference proteome</keyword>
<evidence type="ECO:0000256" key="1">
    <source>
        <dbReference type="SAM" id="MobiDB-lite"/>
    </source>
</evidence>
<name>A0AAD7Y069_9FUNG</name>
<comment type="caution">
    <text evidence="3">The sequence shown here is derived from an EMBL/GenBank/DDBJ whole genome shotgun (WGS) entry which is preliminary data.</text>
</comment>
<evidence type="ECO:0000313" key="4">
    <source>
        <dbReference type="Proteomes" id="UP001234581"/>
    </source>
</evidence>
<sequence>MKPSVKTDPPMIKTNRGQHRQPRSVHPANSISSCRSKNRWHMIAKKPESNLFVLDLTVPLVSRTGKRGGYRRMYVRPYHDEFLEYLFSAFYG</sequence>